<dbReference type="InterPro" id="IPR038051">
    <property type="entry name" value="XRCC4-like_N_sf"/>
</dbReference>
<evidence type="ECO:0000256" key="3">
    <source>
        <dbReference type="ARBA" id="ARBA00023204"/>
    </source>
</evidence>
<dbReference type="GO" id="GO:0006303">
    <property type="term" value="P:double-strand break repair via nonhomologous end joining"/>
    <property type="evidence" value="ECO:0007669"/>
    <property type="project" value="UniProtKB-ARBA"/>
</dbReference>
<keyword evidence="3" id="KW-0234">DNA repair</keyword>
<proteinExistence type="predicted"/>
<sequence>MLLSKHHFQILSHCAWVIRRTERNVYYIKYAFMDNDEYLFLVTDLCLVWFEHGNHERIQHNVKEQLGMSCKDRAASMLMYRKIKAYFDKGVIDCRLHVEPGHLKLFLPLEKPTGDIAALTWVFNCRVLDAETSEEGMTGPGVIFQYFILPSQAIVNYFTENLLGNYEKPCMKYFKADPCSPVFFCFV</sequence>
<name>A0A8H7RBH2_9FUNG</name>
<dbReference type="EMBL" id="JAEPRD010000030">
    <property type="protein sequence ID" value="KAG2206566.1"/>
    <property type="molecule type" value="Genomic_DNA"/>
</dbReference>
<protein>
    <recommendedName>
        <fullName evidence="5">XLF-like N-terminal domain-containing protein</fullName>
    </recommendedName>
</protein>
<dbReference type="OrthoDB" id="2155935at2759"/>
<evidence type="ECO:0000259" key="5">
    <source>
        <dbReference type="Pfam" id="PF09302"/>
    </source>
</evidence>
<keyword evidence="4" id="KW-0539">Nucleus</keyword>
<evidence type="ECO:0000256" key="1">
    <source>
        <dbReference type="ARBA" id="ARBA00004123"/>
    </source>
</evidence>
<accession>A0A8H7RBH2</accession>
<organism evidence="6 7">
    <name type="scientific">Mucor saturninus</name>
    <dbReference type="NCBI Taxonomy" id="64648"/>
    <lineage>
        <taxon>Eukaryota</taxon>
        <taxon>Fungi</taxon>
        <taxon>Fungi incertae sedis</taxon>
        <taxon>Mucoromycota</taxon>
        <taxon>Mucoromycotina</taxon>
        <taxon>Mucoromycetes</taxon>
        <taxon>Mucorales</taxon>
        <taxon>Mucorineae</taxon>
        <taxon>Mucoraceae</taxon>
        <taxon>Mucor</taxon>
    </lineage>
</organism>
<evidence type="ECO:0000256" key="2">
    <source>
        <dbReference type="ARBA" id="ARBA00022763"/>
    </source>
</evidence>
<evidence type="ECO:0000313" key="7">
    <source>
        <dbReference type="Proteomes" id="UP000603453"/>
    </source>
</evidence>
<comment type="subcellular location">
    <subcellularLocation>
        <location evidence="1">Nucleus</location>
    </subcellularLocation>
</comment>
<dbReference type="Gene3D" id="2.170.210.10">
    <property type="entry name" value="DNA double-strand break repair and VJ recombination XRCC4, N-terminal"/>
    <property type="match status" value="1"/>
</dbReference>
<dbReference type="AlphaFoldDB" id="A0A8H7RBH2"/>
<dbReference type="GO" id="GO:0005634">
    <property type="term" value="C:nucleus"/>
    <property type="evidence" value="ECO:0007669"/>
    <property type="project" value="UniProtKB-SubCell"/>
</dbReference>
<gene>
    <name evidence="6" type="ORF">INT47_008583</name>
</gene>
<keyword evidence="2" id="KW-0227">DNA damage</keyword>
<evidence type="ECO:0000256" key="4">
    <source>
        <dbReference type="ARBA" id="ARBA00023242"/>
    </source>
</evidence>
<dbReference type="Pfam" id="PF09302">
    <property type="entry name" value="XLF"/>
    <property type="match status" value="1"/>
</dbReference>
<keyword evidence="7" id="KW-1185">Reference proteome</keyword>
<feature type="domain" description="XLF-like N-terminal" evidence="5">
    <location>
        <begin position="17"/>
        <end position="126"/>
    </location>
</feature>
<dbReference type="Proteomes" id="UP000603453">
    <property type="component" value="Unassembled WGS sequence"/>
</dbReference>
<reference evidence="6" key="1">
    <citation type="submission" date="2020-12" db="EMBL/GenBank/DDBJ databases">
        <title>Metabolic potential, ecology and presence of endohyphal bacteria is reflected in genomic diversity of Mucoromycotina.</title>
        <authorList>
            <person name="Muszewska A."/>
            <person name="Okrasinska A."/>
            <person name="Steczkiewicz K."/>
            <person name="Drgas O."/>
            <person name="Orlowska M."/>
            <person name="Perlinska-Lenart U."/>
            <person name="Aleksandrzak-Piekarczyk T."/>
            <person name="Szatraj K."/>
            <person name="Zielenkiewicz U."/>
            <person name="Pilsyk S."/>
            <person name="Malc E."/>
            <person name="Mieczkowski P."/>
            <person name="Kruszewska J.S."/>
            <person name="Biernat P."/>
            <person name="Pawlowska J."/>
        </authorList>
    </citation>
    <scope>NUCLEOTIDE SEQUENCE</scope>
    <source>
        <strain evidence="6">WA0000017839</strain>
    </source>
</reference>
<dbReference type="InterPro" id="IPR015381">
    <property type="entry name" value="XLF-like_N"/>
</dbReference>
<comment type="caution">
    <text evidence="6">The sequence shown here is derived from an EMBL/GenBank/DDBJ whole genome shotgun (WGS) entry which is preliminary data.</text>
</comment>
<evidence type="ECO:0000313" key="6">
    <source>
        <dbReference type="EMBL" id="KAG2206566.1"/>
    </source>
</evidence>